<feature type="domain" description="HTH luxR-type" evidence="5">
    <location>
        <begin position="912"/>
        <end position="977"/>
    </location>
</feature>
<dbReference type="Proteomes" id="UP001500730">
    <property type="component" value="Unassembled WGS sequence"/>
</dbReference>
<dbReference type="Gene3D" id="1.25.40.10">
    <property type="entry name" value="Tetratricopeptide repeat domain"/>
    <property type="match status" value="2"/>
</dbReference>
<evidence type="ECO:0000256" key="4">
    <source>
        <dbReference type="SAM" id="MobiDB-lite"/>
    </source>
</evidence>
<keyword evidence="2" id="KW-0238">DNA-binding</keyword>
<protein>
    <submittedName>
        <fullName evidence="6">LuxR family transcriptional regulator</fullName>
    </submittedName>
</protein>
<feature type="region of interest" description="Disordered" evidence="4">
    <location>
        <begin position="1"/>
        <end position="23"/>
    </location>
</feature>
<dbReference type="InterPro" id="IPR011990">
    <property type="entry name" value="TPR-like_helical_dom_sf"/>
</dbReference>
<dbReference type="CDD" id="cd06170">
    <property type="entry name" value="LuxR_C_like"/>
    <property type="match status" value="1"/>
</dbReference>
<dbReference type="SUPFAM" id="SSF48452">
    <property type="entry name" value="TPR-like"/>
    <property type="match status" value="2"/>
</dbReference>
<organism evidence="6 7">
    <name type="scientific">Terrabacter carboxydivorans</name>
    <dbReference type="NCBI Taxonomy" id="619730"/>
    <lineage>
        <taxon>Bacteria</taxon>
        <taxon>Bacillati</taxon>
        <taxon>Actinomycetota</taxon>
        <taxon>Actinomycetes</taxon>
        <taxon>Micrococcales</taxon>
        <taxon>Intrasporangiaceae</taxon>
        <taxon>Terrabacter</taxon>
    </lineage>
</organism>
<feature type="region of interest" description="Disordered" evidence="4">
    <location>
        <begin position="206"/>
        <end position="227"/>
    </location>
</feature>
<evidence type="ECO:0000256" key="1">
    <source>
        <dbReference type="ARBA" id="ARBA00023015"/>
    </source>
</evidence>
<dbReference type="InterPro" id="IPR000792">
    <property type="entry name" value="Tscrpt_reg_LuxR_C"/>
</dbReference>
<proteinExistence type="predicted"/>
<dbReference type="InterPro" id="IPR039420">
    <property type="entry name" value="WalR-like"/>
</dbReference>
<keyword evidence="7" id="KW-1185">Reference proteome</keyword>
<dbReference type="SUPFAM" id="SSF46894">
    <property type="entry name" value="C-terminal effector domain of the bipartite response regulators"/>
    <property type="match status" value="1"/>
</dbReference>
<dbReference type="PRINTS" id="PR00038">
    <property type="entry name" value="HTHLUXR"/>
</dbReference>
<evidence type="ECO:0000259" key="5">
    <source>
        <dbReference type="PROSITE" id="PS50043"/>
    </source>
</evidence>
<keyword evidence="1" id="KW-0805">Transcription regulation</keyword>
<accession>A0ABN3LJK9</accession>
<dbReference type="Pfam" id="PF00196">
    <property type="entry name" value="GerE"/>
    <property type="match status" value="1"/>
</dbReference>
<dbReference type="PROSITE" id="PS50043">
    <property type="entry name" value="HTH_LUXR_2"/>
    <property type="match status" value="1"/>
</dbReference>
<dbReference type="InterPro" id="IPR036388">
    <property type="entry name" value="WH-like_DNA-bd_sf"/>
</dbReference>
<dbReference type="InterPro" id="IPR016032">
    <property type="entry name" value="Sig_transdc_resp-reg_C-effctor"/>
</dbReference>
<comment type="caution">
    <text evidence="6">The sequence shown here is derived from an EMBL/GenBank/DDBJ whole genome shotgun (WGS) entry which is preliminary data.</text>
</comment>
<evidence type="ECO:0000256" key="2">
    <source>
        <dbReference type="ARBA" id="ARBA00023125"/>
    </source>
</evidence>
<dbReference type="SMART" id="SM00421">
    <property type="entry name" value="HTH_LUXR"/>
    <property type="match status" value="1"/>
</dbReference>
<evidence type="ECO:0000256" key="3">
    <source>
        <dbReference type="ARBA" id="ARBA00023163"/>
    </source>
</evidence>
<dbReference type="EMBL" id="BAAARE010000009">
    <property type="protein sequence ID" value="GAA2485230.1"/>
    <property type="molecule type" value="Genomic_DNA"/>
</dbReference>
<name>A0ABN3LJK9_9MICO</name>
<dbReference type="PANTHER" id="PTHR43214:SF24">
    <property type="entry name" value="TRANSCRIPTIONAL REGULATORY PROTEIN NARL-RELATED"/>
    <property type="match status" value="1"/>
</dbReference>
<sequence>MATSADPASDRSHRARGAGGATGAYRDRVTRALLPSLRRELDRLVEVLSGVPSGNGTRGTHGPIQRSEGSSLVVVTAPSGGGLTTFLRTLGDRCEDRQEHDPGRHLEAARVQHLVGLPWEGTEPGATLGALSPAPAVGSGGSPLATARSWLAGIEPTGDGWDVVVLLKDGQHADPFTLRTLVSLTRQSGAARVLVVVGWRENGEDHAHASPAAADATGTGTGTGTGTDEDLHDTLVAAADHVVRLPPLEAADVAVLAEQRGLTLPPLQLERLLHHCGGRVRNVVELLGVVAPEDWHEPQLVLPAPPTAARATRAVLRSVDEDARRLVGAVAVLERGDPRAHGVPLGDAGRIGGVDVTAAALEEALRAGLLRRVDELGRRVRTQDALVRQAVLDEIAFADRARLHARAGGVVEDAASVLRHRWFAAPDPDEALAAELEAEASRHARTGAWAVAADLLLLGSRASTDPEAGARRLVGAVDALIGAGDVPQAMQFVPDVETLRETALRNAVLGYLAVVRGRPAEAEHKLGRAWDLVNLRREPDTAALIAQRRVLHGLARCRPREVVEWGDRAVELAPGTPAAVEAAAIRGLALGAEGSVDEALEDYRLMLDRLPHGPVTQRVVMASGWLHLASDDPDRAREELELASSTDHGGGSVRIALWARAWLARVQFLTGDWSDAMGTAAAGLDLAHRSGISLLVPLMEWTRTQVYALRGDWDSAERCARAGDAGARDYEVMRAPAALGRAALCEARADYPGVLRALAPLTQPWARGWVDAPGFWPWADVHANALVLTGRVDDADAFLVRHEQRAAASGHVSASARLCGARGRWHGARGDLDAARESFDRALALLEPLPLTYDRARVCFAYGQTLRRAGRRAQADAVISVARESYAALGARTYVERCDRELAAGGVNVLRVHREFDELTPQEEAVATLVARGRTNREVAAELFLSVKTVQYHLTRTYAKLGVRSRSELAALRSAPTTE</sequence>
<gene>
    <name evidence="6" type="ORF">GCM10009858_23910</name>
</gene>
<reference evidence="6 7" key="1">
    <citation type="journal article" date="2019" name="Int. J. Syst. Evol. Microbiol.">
        <title>The Global Catalogue of Microorganisms (GCM) 10K type strain sequencing project: providing services to taxonomists for standard genome sequencing and annotation.</title>
        <authorList>
            <consortium name="The Broad Institute Genomics Platform"/>
            <consortium name="The Broad Institute Genome Sequencing Center for Infectious Disease"/>
            <person name="Wu L."/>
            <person name="Ma J."/>
        </authorList>
    </citation>
    <scope>NUCLEOTIDE SEQUENCE [LARGE SCALE GENOMIC DNA]</scope>
    <source>
        <strain evidence="6 7">JCM 16259</strain>
    </source>
</reference>
<evidence type="ECO:0000313" key="7">
    <source>
        <dbReference type="Proteomes" id="UP001500730"/>
    </source>
</evidence>
<dbReference type="Gene3D" id="1.10.10.10">
    <property type="entry name" value="Winged helix-like DNA-binding domain superfamily/Winged helix DNA-binding domain"/>
    <property type="match status" value="1"/>
</dbReference>
<evidence type="ECO:0000313" key="6">
    <source>
        <dbReference type="EMBL" id="GAA2485230.1"/>
    </source>
</evidence>
<dbReference type="PROSITE" id="PS00622">
    <property type="entry name" value="HTH_LUXR_1"/>
    <property type="match status" value="1"/>
</dbReference>
<feature type="compositionally biased region" description="Low complexity" evidence="4">
    <location>
        <begin position="209"/>
        <end position="218"/>
    </location>
</feature>
<keyword evidence="3" id="KW-0804">Transcription</keyword>
<dbReference type="PANTHER" id="PTHR43214">
    <property type="entry name" value="TWO-COMPONENT RESPONSE REGULATOR"/>
    <property type="match status" value="1"/>
</dbReference>